<evidence type="ECO:0000313" key="2">
    <source>
        <dbReference type="EMBL" id="MVT12524.1"/>
    </source>
</evidence>
<dbReference type="InterPro" id="IPR006640">
    <property type="entry name" value="SprT-like_domain"/>
</dbReference>
<evidence type="ECO:0000313" key="3">
    <source>
        <dbReference type="Proteomes" id="UP000461730"/>
    </source>
</evidence>
<organism evidence="2 3">
    <name type="scientific">Chitinophaga tropicalis</name>
    <dbReference type="NCBI Taxonomy" id="2683588"/>
    <lineage>
        <taxon>Bacteria</taxon>
        <taxon>Pseudomonadati</taxon>
        <taxon>Bacteroidota</taxon>
        <taxon>Chitinophagia</taxon>
        <taxon>Chitinophagales</taxon>
        <taxon>Chitinophagaceae</taxon>
        <taxon>Chitinophaga</taxon>
    </lineage>
</organism>
<gene>
    <name evidence="2" type="ORF">GO493_30005</name>
</gene>
<dbReference type="GO" id="GO:0006950">
    <property type="term" value="P:response to stress"/>
    <property type="evidence" value="ECO:0007669"/>
    <property type="project" value="UniProtKB-ARBA"/>
</dbReference>
<keyword evidence="3" id="KW-1185">Reference proteome</keyword>
<dbReference type="RefSeq" id="WP_157309940.1">
    <property type="nucleotide sequence ID" value="NZ_WRXN01000028.1"/>
</dbReference>
<dbReference type="EMBL" id="WRXN01000028">
    <property type="protein sequence ID" value="MVT12524.1"/>
    <property type="molecule type" value="Genomic_DNA"/>
</dbReference>
<name>A0A7K1UDR4_9BACT</name>
<dbReference type="AlphaFoldDB" id="A0A7K1UDR4"/>
<proteinExistence type="predicted"/>
<accession>A0A7K1UDR4</accession>
<dbReference type="Pfam" id="PF10263">
    <property type="entry name" value="SprT-like"/>
    <property type="match status" value="1"/>
</dbReference>
<protein>
    <submittedName>
        <fullName evidence="2">SprT domain-containing protein</fullName>
    </submittedName>
</protein>
<comment type="caution">
    <text evidence="2">The sequence shown here is derived from an EMBL/GenBank/DDBJ whole genome shotgun (WGS) entry which is preliminary data.</text>
</comment>
<sequence>MAITKYQFNTLENLFFYYNVELFDAELPDCLINLSRKNNSAGFFAPERWKDAKTEKAVHEISLNPDTFFISDIYWHQTLVHEMCHLWQQTLGEPPRRGYHDKEWAQKMIAVGLMPSTTGQPGGKITGQNMSDYVIDGGPFQTVFNKISVEELASLRLPYAPNLPMMIVVPGAPATEGAAPTAVAPAGPKGTRGSRSGVKAVYTCTCGTKVWGKPALRIKCGECDALLIEH</sequence>
<reference evidence="2 3" key="1">
    <citation type="submission" date="2019-12" db="EMBL/GenBank/DDBJ databases">
        <title>Chitinophaga sp. strain ysch24 (GDMCC 1.1355), whole genome shotgun sequence.</title>
        <authorList>
            <person name="Zhang X."/>
        </authorList>
    </citation>
    <scope>NUCLEOTIDE SEQUENCE [LARGE SCALE GENOMIC DNA]</scope>
    <source>
        <strain evidence="3">ysch24</strain>
    </source>
</reference>
<feature type="domain" description="SprT-like" evidence="1">
    <location>
        <begin position="12"/>
        <end position="112"/>
    </location>
</feature>
<evidence type="ECO:0000259" key="1">
    <source>
        <dbReference type="Pfam" id="PF10263"/>
    </source>
</evidence>
<dbReference type="Proteomes" id="UP000461730">
    <property type="component" value="Unassembled WGS sequence"/>
</dbReference>